<proteinExistence type="inferred from homology"/>
<comment type="function">
    <text evidence="1">Ubiquitin ligase protein which is a component of the N-end rule pathway. Recognizes and binds to proteins bearing specific N-terminal residues that are destabilizing according to the N-end rule, leading to their ubiquitination and subsequent degradation.</text>
</comment>
<reference evidence="4" key="1">
    <citation type="submission" date="2016-11" db="UniProtKB">
        <authorList>
            <consortium name="WormBaseParasite"/>
        </authorList>
    </citation>
    <scope>IDENTIFICATION</scope>
</reference>
<keyword evidence="1" id="KW-0833">Ubl conjugation pathway</keyword>
<evidence type="ECO:0000256" key="1">
    <source>
        <dbReference type="RuleBase" id="RU366018"/>
    </source>
</evidence>
<dbReference type="GO" id="GO:0071596">
    <property type="term" value="P:ubiquitin-dependent protein catabolic process via the N-end rule pathway"/>
    <property type="evidence" value="ECO:0007669"/>
    <property type="project" value="UniProtKB-UniRule"/>
</dbReference>
<dbReference type="GO" id="GO:0061630">
    <property type="term" value="F:ubiquitin protein ligase activity"/>
    <property type="evidence" value="ECO:0007669"/>
    <property type="project" value="UniProtKB-UniRule"/>
</dbReference>
<dbReference type="InterPro" id="IPR042065">
    <property type="entry name" value="E3_ELL-like"/>
</dbReference>
<dbReference type="InterPro" id="IPR055194">
    <property type="entry name" value="UBR1-like_WH"/>
</dbReference>
<keyword evidence="1" id="KW-0863">Zinc-finger</keyword>
<keyword evidence="1" id="KW-0479">Metal-binding</keyword>
<dbReference type="InterPro" id="IPR036390">
    <property type="entry name" value="WH_DNA-bd_sf"/>
</dbReference>
<dbReference type="EC" id="2.3.2.27" evidence="1"/>
<comment type="catalytic activity">
    <reaction evidence="1">
        <text>S-ubiquitinyl-[E2 ubiquitin-conjugating enzyme]-L-cysteine + [acceptor protein]-L-lysine = [E2 ubiquitin-conjugating enzyme]-L-cysteine + N(6)-ubiquitinyl-[acceptor protein]-L-lysine.</text>
        <dbReference type="EC" id="2.3.2.27"/>
    </reaction>
</comment>
<dbReference type="GO" id="GO:0000151">
    <property type="term" value="C:ubiquitin ligase complex"/>
    <property type="evidence" value="ECO:0007669"/>
    <property type="project" value="TreeGrafter"/>
</dbReference>
<dbReference type="Pfam" id="PF22960">
    <property type="entry name" value="WHD_UBR1"/>
    <property type="match status" value="1"/>
</dbReference>
<protein>
    <recommendedName>
        <fullName evidence="1">E3 ubiquitin-protein ligase</fullName>
        <ecNumber evidence="1">2.3.2.27</ecNumber>
    </recommendedName>
</protein>
<accession>A0A1I7XNB7</accession>
<dbReference type="Gene3D" id="1.10.10.2670">
    <property type="entry name" value="E3 ubiquitin-protein ligase"/>
    <property type="match status" value="1"/>
</dbReference>
<keyword evidence="1" id="KW-0862">Zinc</keyword>
<organism evidence="3 4">
    <name type="scientific">Heterorhabditis bacteriophora</name>
    <name type="common">Entomopathogenic nematode worm</name>
    <dbReference type="NCBI Taxonomy" id="37862"/>
    <lineage>
        <taxon>Eukaryota</taxon>
        <taxon>Metazoa</taxon>
        <taxon>Ecdysozoa</taxon>
        <taxon>Nematoda</taxon>
        <taxon>Chromadorea</taxon>
        <taxon>Rhabditida</taxon>
        <taxon>Rhabditina</taxon>
        <taxon>Rhabditomorpha</taxon>
        <taxon>Strongyloidea</taxon>
        <taxon>Heterorhabditidae</taxon>
        <taxon>Heterorhabditis</taxon>
    </lineage>
</organism>
<keyword evidence="3" id="KW-1185">Reference proteome</keyword>
<dbReference type="UniPathway" id="UPA00143"/>
<dbReference type="SUPFAM" id="SSF46785">
    <property type="entry name" value="Winged helix' DNA-binding domain"/>
    <property type="match status" value="1"/>
</dbReference>
<comment type="similarity">
    <text evidence="1">Belongs to the E3 ubiquitin-protein ligase UBR1-like family.</text>
</comment>
<name>A0A1I7XNB7_HETBA</name>
<evidence type="ECO:0000313" key="3">
    <source>
        <dbReference type="Proteomes" id="UP000095283"/>
    </source>
</evidence>
<dbReference type="GO" id="GO:0005737">
    <property type="term" value="C:cytoplasm"/>
    <property type="evidence" value="ECO:0007669"/>
    <property type="project" value="TreeGrafter"/>
</dbReference>
<dbReference type="GO" id="GO:0016567">
    <property type="term" value="P:protein ubiquitination"/>
    <property type="evidence" value="ECO:0007669"/>
    <property type="project" value="UniProtKB-UniRule"/>
</dbReference>
<keyword evidence="1" id="KW-0808">Transferase</keyword>
<evidence type="ECO:0000313" key="4">
    <source>
        <dbReference type="WBParaSite" id="Hba_18981"/>
    </source>
</evidence>
<dbReference type="AlphaFoldDB" id="A0A1I7XNB7"/>
<sequence>MEVVFINGLNTTSIHKTMIVDLVSAVQQSDWERARQLLYQHWVSECPKLYAANSEHPWETSHDESAISIANHLFVVLNALLFLLRRCTHHPARVIVTVVILMHGQVSTLANYTLRMILVTTVLGEVIGDILLTCYADDELTDEEDMEVEDREKVKETLLVRLLRWDKKMWKGHYEEIYSEFIDDDHDVDVSVVSLTVQFLTVSSIARRLIAEDNAMGKMFNALMTHTDKYVKEPSDPVSRFDFTTRSFPVVVKRAMHMMRDVVYILTSIPQPTDWSDQLREQFLRGCKAFISFLHRMQGMDEVKRQSVEHQVWELEWETAFNIQLRMQEILSLVTAWAATDMCLDALAMHPPTTSDENNGETHCIVHGLLNHSYKYFVYNLLYATLFLYRVLVLCAQTSAQLWRRNGFSLVNQIHNYYSPLCRTEMFDRDLLMMQIGAALSPPTDFILHLMCRYRVTQWAELSFDGSDRQGTPFGKMEPEETSKIIVTLAEEMLHILILIIGERFRPGVGKCSSAKHINREVLHILCTGPQPFSHIQKRISHDPMLEKLSLHDAVNTVAEFRKPTSTSAGQFHLKESLLHHYNPFFYHYSKSDLSQAEQYQQKIRAKAERKIIACPPPVSCEFEPFFAPIRNLLKTPSMIKMTRAVLERTSRRNRFSSDRLLHRALYLIGMALNEQAVDPRCFDYTTFADKEDIFKLMETLAGSSEVSTHSDLLWWTIQKYKEVERISKSGNSEENEGETEIKGEHVDEARNKRATIAAKMRAQAMQKVRDLASINLQIGIDASTCSHTMHYECYMNLSDTLLNRERQRPRQQLVINQKMVDPEVIMCFIYIDLMFYTFLLISDVDDVDGQQAVEFLENLAAMLGERDTETKNDVSLLVFTIIKFVLTHSCYLGKRDNIKNFSLFAIILLYPFKIVIL</sequence>
<dbReference type="InterPro" id="IPR039164">
    <property type="entry name" value="UBR1-like"/>
</dbReference>
<feature type="domain" description="E3 ubiquitin-protein ligase UBR1-like winged-helix" evidence="2">
    <location>
        <begin position="518"/>
        <end position="614"/>
    </location>
</feature>
<dbReference type="PANTHER" id="PTHR21497">
    <property type="entry name" value="UBIQUITIN LIGASE E3 ALPHA-RELATED"/>
    <property type="match status" value="1"/>
</dbReference>
<evidence type="ECO:0000259" key="2">
    <source>
        <dbReference type="Pfam" id="PF22960"/>
    </source>
</evidence>
<dbReference type="PANTHER" id="PTHR21497:SF24">
    <property type="entry name" value="E3 UBIQUITIN-PROTEIN LIGASE UBR1"/>
    <property type="match status" value="1"/>
</dbReference>
<dbReference type="GO" id="GO:0008270">
    <property type="term" value="F:zinc ion binding"/>
    <property type="evidence" value="ECO:0007669"/>
    <property type="project" value="UniProtKB-UniRule"/>
</dbReference>
<dbReference type="Proteomes" id="UP000095283">
    <property type="component" value="Unplaced"/>
</dbReference>
<comment type="pathway">
    <text evidence="1">Protein modification; protein ubiquitination.</text>
</comment>
<dbReference type="WBParaSite" id="Hba_18981">
    <property type="protein sequence ID" value="Hba_18981"/>
    <property type="gene ID" value="Hba_18981"/>
</dbReference>